<sequence>MRSTSGLAAVLAAMVVPISASVIERLPEPTGAGALDLAVRDGVSPRPTAAPFAGEVFNFARADGLTAVVASDNTCGFVSALQGAYYTCIGSDYSCALIPGAGSSTGNVGCCNTKACTVRRGCVDYAAYYSSSACDDACRLDAFTVKCLNSATPYCNTISFSGGIVDYWCNNQEIASAQAAFTTYSGGPNRVYKTTVLFEESSSSSSESSSSSSSSSATSSSTSSSASSSSTSDSSNGGSSKSGGGAPIGAIVGGVVGGVAAIGIIGIIVWLILRKKRSNAEKPAAAAAAAPAGAYGGAPQYPPPGHDNGAYPPVSQVPPQGQPYNPNSGFYDPKFVAAGGQPNYAATGQYPQNGGYNPGYGHPPSSTSPTLSPGDPRSAVSGTSPSPSNFQQPGYGQPPPTIHEAPANPAQSHRGPMHELA</sequence>
<name>A0A9N9UYT9_9HYPO</name>
<evidence type="ECO:0000256" key="4">
    <source>
        <dbReference type="ARBA" id="ARBA00023136"/>
    </source>
</evidence>
<dbReference type="AlphaFoldDB" id="A0A9N9UYT9"/>
<dbReference type="GO" id="GO:0071944">
    <property type="term" value="C:cell periphery"/>
    <property type="evidence" value="ECO:0007669"/>
    <property type="project" value="UniProtKB-ARBA"/>
</dbReference>
<evidence type="ECO:0000256" key="5">
    <source>
        <dbReference type="SAM" id="MobiDB-lite"/>
    </source>
</evidence>
<keyword evidence="7" id="KW-0732">Signal</keyword>
<dbReference type="Proteomes" id="UP000754883">
    <property type="component" value="Unassembled WGS sequence"/>
</dbReference>
<feature type="compositionally biased region" description="Low complexity" evidence="5">
    <location>
        <begin position="312"/>
        <end position="323"/>
    </location>
</feature>
<feature type="transmembrane region" description="Helical" evidence="6">
    <location>
        <begin position="248"/>
        <end position="273"/>
    </location>
</feature>
<dbReference type="GO" id="GO:0016020">
    <property type="term" value="C:membrane"/>
    <property type="evidence" value="ECO:0007669"/>
    <property type="project" value="UniProtKB-SubCell"/>
</dbReference>
<dbReference type="InterPro" id="IPR051694">
    <property type="entry name" value="Immunoregulatory_rcpt-like"/>
</dbReference>
<evidence type="ECO:0000313" key="8">
    <source>
        <dbReference type="EMBL" id="CAH0001664.1"/>
    </source>
</evidence>
<comment type="subcellular location">
    <subcellularLocation>
        <location evidence="1">Membrane</location>
        <topology evidence="1">Single-pass membrane protein</topology>
    </subcellularLocation>
</comment>
<feature type="compositionally biased region" description="Polar residues" evidence="5">
    <location>
        <begin position="380"/>
        <end position="394"/>
    </location>
</feature>
<keyword evidence="9" id="KW-1185">Reference proteome</keyword>
<feature type="region of interest" description="Disordered" evidence="5">
    <location>
        <begin position="290"/>
        <end position="421"/>
    </location>
</feature>
<evidence type="ECO:0000256" key="6">
    <source>
        <dbReference type="SAM" id="Phobius"/>
    </source>
</evidence>
<feature type="compositionally biased region" description="Low complexity" evidence="5">
    <location>
        <begin position="348"/>
        <end position="373"/>
    </location>
</feature>
<keyword evidence="4 6" id="KW-0472">Membrane</keyword>
<feature type="signal peptide" evidence="7">
    <location>
        <begin position="1"/>
        <end position="20"/>
    </location>
</feature>
<dbReference type="PANTHER" id="PTHR15549">
    <property type="entry name" value="PAIRED IMMUNOGLOBULIN-LIKE TYPE 2 RECEPTOR"/>
    <property type="match status" value="1"/>
</dbReference>
<evidence type="ECO:0000256" key="7">
    <source>
        <dbReference type="SAM" id="SignalP"/>
    </source>
</evidence>
<evidence type="ECO:0000256" key="3">
    <source>
        <dbReference type="ARBA" id="ARBA00022989"/>
    </source>
</evidence>
<evidence type="ECO:0000256" key="1">
    <source>
        <dbReference type="ARBA" id="ARBA00004167"/>
    </source>
</evidence>
<keyword evidence="2 6" id="KW-0812">Transmembrane</keyword>
<accession>A0A9N9UYT9</accession>
<reference evidence="8 9" key="2">
    <citation type="submission" date="2021-10" db="EMBL/GenBank/DDBJ databases">
        <authorList>
            <person name="Piombo E."/>
        </authorList>
    </citation>
    <scope>NUCLEOTIDE SEQUENCE [LARGE SCALE GENOMIC DNA]</scope>
</reference>
<protein>
    <submittedName>
        <fullName evidence="8">Uncharacterized protein</fullName>
    </submittedName>
</protein>
<proteinExistence type="predicted"/>
<dbReference type="PANTHER" id="PTHR15549:SF26">
    <property type="entry name" value="AXIAL BUDDING PATTERN PROTEIN 2-RELATED"/>
    <property type="match status" value="1"/>
</dbReference>
<comment type="caution">
    <text evidence="8">The sequence shown here is derived from an EMBL/GenBank/DDBJ whole genome shotgun (WGS) entry which is preliminary data.</text>
</comment>
<evidence type="ECO:0000256" key="2">
    <source>
        <dbReference type="ARBA" id="ARBA00022692"/>
    </source>
</evidence>
<feature type="compositionally biased region" description="Low complexity" evidence="5">
    <location>
        <begin position="203"/>
        <end position="239"/>
    </location>
</feature>
<reference evidence="9" key="1">
    <citation type="submission" date="2019-06" db="EMBL/GenBank/DDBJ databases">
        <authorList>
            <person name="Broberg M."/>
        </authorList>
    </citation>
    <scope>NUCLEOTIDE SEQUENCE [LARGE SCALE GENOMIC DNA]</scope>
</reference>
<gene>
    <name evidence="8" type="ORF">CBYS24578_00001616</name>
</gene>
<dbReference type="EMBL" id="CABFNO020001560">
    <property type="protein sequence ID" value="CAH0001664.1"/>
    <property type="molecule type" value="Genomic_DNA"/>
</dbReference>
<feature type="region of interest" description="Disordered" evidence="5">
    <location>
        <begin position="203"/>
        <end position="243"/>
    </location>
</feature>
<keyword evidence="3 6" id="KW-1133">Transmembrane helix</keyword>
<dbReference type="OrthoDB" id="5347452at2759"/>
<feature type="chain" id="PRO_5040243806" evidence="7">
    <location>
        <begin position="21"/>
        <end position="421"/>
    </location>
</feature>
<organism evidence="8 9">
    <name type="scientific">Clonostachys byssicola</name>
    <dbReference type="NCBI Taxonomy" id="160290"/>
    <lineage>
        <taxon>Eukaryota</taxon>
        <taxon>Fungi</taxon>
        <taxon>Dikarya</taxon>
        <taxon>Ascomycota</taxon>
        <taxon>Pezizomycotina</taxon>
        <taxon>Sordariomycetes</taxon>
        <taxon>Hypocreomycetidae</taxon>
        <taxon>Hypocreales</taxon>
        <taxon>Bionectriaceae</taxon>
        <taxon>Clonostachys</taxon>
    </lineage>
</organism>
<evidence type="ECO:0000313" key="9">
    <source>
        <dbReference type="Proteomes" id="UP000754883"/>
    </source>
</evidence>
<feature type="compositionally biased region" description="Low complexity" evidence="5">
    <location>
        <begin position="290"/>
        <end position="299"/>
    </location>
</feature>